<name>A0A164VPW1_9CRUS</name>
<accession>A0A164VPW1</accession>
<keyword evidence="2" id="KW-1185">Reference proteome</keyword>
<protein>
    <submittedName>
        <fullName evidence="1">Uncharacterized protein</fullName>
    </submittedName>
</protein>
<dbReference type="EMBL" id="LRGB01001361">
    <property type="protein sequence ID" value="KZS12533.1"/>
    <property type="molecule type" value="Genomic_DNA"/>
</dbReference>
<organism evidence="1 2">
    <name type="scientific">Daphnia magna</name>
    <dbReference type="NCBI Taxonomy" id="35525"/>
    <lineage>
        <taxon>Eukaryota</taxon>
        <taxon>Metazoa</taxon>
        <taxon>Ecdysozoa</taxon>
        <taxon>Arthropoda</taxon>
        <taxon>Crustacea</taxon>
        <taxon>Branchiopoda</taxon>
        <taxon>Diplostraca</taxon>
        <taxon>Cladocera</taxon>
        <taxon>Anomopoda</taxon>
        <taxon>Daphniidae</taxon>
        <taxon>Daphnia</taxon>
    </lineage>
</organism>
<proteinExistence type="predicted"/>
<dbReference type="AlphaFoldDB" id="A0A164VPW1"/>
<sequence>MNPTITANAHHADQTIPGVPHLDWMLLSIHREPGLMSNFILTLAKLCRIANSSTSFLLNWLNLLLPNPLLKAYSDCL</sequence>
<comment type="caution">
    <text evidence="1">The sequence shown here is derived from an EMBL/GenBank/DDBJ whole genome shotgun (WGS) entry which is preliminary data.</text>
</comment>
<gene>
    <name evidence="1" type="ORF">APZ42_022662</name>
</gene>
<reference evidence="1 2" key="1">
    <citation type="submission" date="2016-03" db="EMBL/GenBank/DDBJ databases">
        <title>EvidentialGene: Evidence-directed Construction of Genes on Genomes.</title>
        <authorList>
            <person name="Gilbert D.G."/>
            <person name="Choi J.-H."/>
            <person name="Mockaitis K."/>
            <person name="Colbourne J."/>
            <person name="Pfrender M."/>
        </authorList>
    </citation>
    <scope>NUCLEOTIDE SEQUENCE [LARGE SCALE GENOMIC DNA]</scope>
    <source>
        <strain evidence="1 2">Xinb3</strain>
        <tissue evidence="1">Complete organism</tissue>
    </source>
</reference>
<dbReference type="Proteomes" id="UP000076858">
    <property type="component" value="Unassembled WGS sequence"/>
</dbReference>
<evidence type="ECO:0000313" key="1">
    <source>
        <dbReference type="EMBL" id="KZS12533.1"/>
    </source>
</evidence>
<evidence type="ECO:0000313" key="2">
    <source>
        <dbReference type="Proteomes" id="UP000076858"/>
    </source>
</evidence>